<evidence type="ECO:0000259" key="3">
    <source>
        <dbReference type="Pfam" id="PF03061"/>
    </source>
</evidence>
<sequence>MHSYVEKIASVGAQANPTFQTLGIEPVSWGGGKAVLKMNVTPAIHNGSGFMQGGFYVILADEAIALAIFAELDAESGAATISETTNFFRGVNEGVIYGVAHVVRKGRRIVFAEGEVRKGSPDGELLSKTIVSYTMTKA</sequence>
<proteinExistence type="inferred from homology"/>
<dbReference type="PANTHER" id="PTHR21660:SF1">
    <property type="entry name" value="ACYL-COENZYME A THIOESTERASE 13"/>
    <property type="match status" value="1"/>
</dbReference>
<dbReference type="InterPro" id="IPR003736">
    <property type="entry name" value="PAAI_dom"/>
</dbReference>
<protein>
    <recommendedName>
        <fullName evidence="3">Thioesterase domain-containing protein</fullName>
    </recommendedName>
</protein>
<accession>A0AAE4SB89</accession>
<reference evidence="4" key="1">
    <citation type="submission" date="2023-06" db="EMBL/GenBank/DDBJ databases">
        <title>Genome sequence of Methancorpusculaceae sp. Ag1.</title>
        <authorList>
            <person name="Protasov E."/>
            <person name="Platt K."/>
            <person name="Poehlein A."/>
            <person name="Daniel R."/>
            <person name="Brune A."/>
        </authorList>
    </citation>
    <scope>NUCLEOTIDE SEQUENCE</scope>
    <source>
        <strain evidence="4">Ag1</strain>
    </source>
</reference>
<dbReference type="CDD" id="cd03443">
    <property type="entry name" value="PaaI_thioesterase"/>
    <property type="match status" value="1"/>
</dbReference>
<keyword evidence="5" id="KW-1185">Reference proteome</keyword>
<dbReference type="InterPro" id="IPR006683">
    <property type="entry name" value="Thioestr_dom"/>
</dbReference>
<gene>
    <name evidence="4" type="ORF">McpAg1_04570</name>
</gene>
<dbReference type="InterPro" id="IPR039298">
    <property type="entry name" value="ACOT13"/>
</dbReference>
<dbReference type="PANTHER" id="PTHR21660">
    <property type="entry name" value="THIOESTERASE SUPERFAMILY MEMBER-RELATED"/>
    <property type="match status" value="1"/>
</dbReference>
<dbReference type="SUPFAM" id="SSF54637">
    <property type="entry name" value="Thioesterase/thiol ester dehydrase-isomerase"/>
    <property type="match status" value="1"/>
</dbReference>
<comment type="similarity">
    <text evidence="1">Belongs to the thioesterase PaaI family.</text>
</comment>
<dbReference type="AlphaFoldDB" id="A0AAE4SB89"/>
<dbReference type="Gene3D" id="3.10.129.10">
    <property type="entry name" value="Hotdog Thioesterase"/>
    <property type="match status" value="1"/>
</dbReference>
<dbReference type="NCBIfam" id="TIGR00369">
    <property type="entry name" value="unchar_dom_1"/>
    <property type="match status" value="1"/>
</dbReference>
<evidence type="ECO:0000313" key="4">
    <source>
        <dbReference type="EMBL" id="MDV0441275.1"/>
    </source>
</evidence>
<feature type="domain" description="Thioesterase" evidence="3">
    <location>
        <begin position="49"/>
        <end position="121"/>
    </location>
</feature>
<dbReference type="GO" id="GO:0047617">
    <property type="term" value="F:fatty acyl-CoA hydrolase activity"/>
    <property type="evidence" value="ECO:0007669"/>
    <property type="project" value="InterPro"/>
</dbReference>
<organism evidence="4 5">
    <name type="scientific">Methanorbis furvi</name>
    <dbReference type="NCBI Taxonomy" id="3028299"/>
    <lineage>
        <taxon>Archaea</taxon>
        <taxon>Methanobacteriati</taxon>
        <taxon>Methanobacteriota</taxon>
        <taxon>Stenosarchaea group</taxon>
        <taxon>Methanomicrobia</taxon>
        <taxon>Methanomicrobiales</taxon>
        <taxon>Methanocorpusculaceae</taxon>
        <taxon>Methanorbis</taxon>
    </lineage>
</organism>
<dbReference type="Pfam" id="PF03061">
    <property type="entry name" value="4HBT"/>
    <property type="match status" value="1"/>
</dbReference>
<keyword evidence="2" id="KW-0378">Hydrolase</keyword>
<comment type="caution">
    <text evidence="4">The sequence shown here is derived from an EMBL/GenBank/DDBJ whole genome shotgun (WGS) entry which is preliminary data.</text>
</comment>
<dbReference type="InterPro" id="IPR029069">
    <property type="entry name" value="HotDog_dom_sf"/>
</dbReference>
<name>A0AAE4SB89_9EURY</name>
<evidence type="ECO:0000256" key="2">
    <source>
        <dbReference type="ARBA" id="ARBA00022801"/>
    </source>
</evidence>
<evidence type="ECO:0000256" key="1">
    <source>
        <dbReference type="ARBA" id="ARBA00008324"/>
    </source>
</evidence>
<evidence type="ECO:0000313" key="5">
    <source>
        <dbReference type="Proteomes" id="UP001273136"/>
    </source>
</evidence>
<dbReference type="RefSeq" id="WP_338093667.1">
    <property type="nucleotide sequence ID" value="NZ_JAWDKA010000002.1"/>
</dbReference>
<dbReference type="EMBL" id="JAWDKA010000002">
    <property type="protein sequence ID" value="MDV0441275.1"/>
    <property type="molecule type" value="Genomic_DNA"/>
</dbReference>
<dbReference type="Proteomes" id="UP001273136">
    <property type="component" value="Unassembled WGS sequence"/>
</dbReference>